<comment type="subcellular location">
    <subcellularLocation>
        <location evidence="1 9">Cell membrane</location>
        <topology evidence="1 9">Multi-pass membrane protein</topology>
    </subcellularLocation>
</comment>
<dbReference type="InterPro" id="IPR004563">
    <property type="entry name" value="Apolipo_AcylTrfase"/>
</dbReference>
<reference evidence="12" key="1">
    <citation type="journal article" date="2019" name="Int. J. Syst. Evol. Microbiol.">
        <title>The Global Catalogue of Microorganisms (GCM) 10K type strain sequencing project: providing services to taxonomists for standard genome sequencing and annotation.</title>
        <authorList>
            <consortium name="The Broad Institute Genomics Platform"/>
            <consortium name="The Broad Institute Genome Sequencing Center for Infectious Disease"/>
            <person name="Wu L."/>
            <person name="Ma J."/>
        </authorList>
    </citation>
    <scope>NUCLEOTIDE SEQUENCE [LARGE SCALE GENOMIC DNA]</scope>
    <source>
        <strain evidence="12">CCUG 59858</strain>
    </source>
</reference>
<evidence type="ECO:0000259" key="10">
    <source>
        <dbReference type="PROSITE" id="PS50263"/>
    </source>
</evidence>
<accession>A0ABV8CB79</accession>
<dbReference type="EC" id="2.3.1.269" evidence="9"/>
<gene>
    <name evidence="9 11" type="primary">lnt</name>
    <name evidence="11" type="ORF">ACFORL_00560</name>
</gene>
<feature type="transmembrane region" description="Helical" evidence="9">
    <location>
        <begin position="31"/>
        <end position="54"/>
    </location>
</feature>
<comment type="function">
    <text evidence="9">Catalyzes the phospholipid dependent N-acylation of the N-terminal cysteine of apolipoprotein, the last step in lipoprotein maturation.</text>
</comment>
<comment type="pathway">
    <text evidence="9">Protein modification; lipoprotein biosynthesis (N-acyl transfer).</text>
</comment>
<keyword evidence="8 9" id="KW-0012">Acyltransferase</keyword>
<dbReference type="CDD" id="cd07571">
    <property type="entry name" value="ALP_N-acyl_transferase"/>
    <property type="match status" value="1"/>
</dbReference>
<keyword evidence="7 9" id="KW-0472">Membrane</keyword>
<feature type="transmembrane region" description="Helical" evidence="9">
    <location>
        <begin position="481"/>
        <end position="502"/>
    </location>
</feature>
<evidence type="ECO:0000256" key="5">
    <source>
        <dbReference type="ARBA" id="ARBA00022692"/>
    </source>
</evidence>
<keyword evidence="4 9" id="KW-0808">Transferase</keyword>
<dbReference type="PANTHER" id="PTHR38686:SF1">
    <property type="entry name" value="APOLIPOPROTEIN N-ACYLTRANSFERASE"/>
    <property type="match status" value="1"/>
</dbReference>
<dbReference type="Gene3D" id="3.60.110.10">
    <property type="entry name" value="Carbon-nitrogen hydrolase"/>
    <property type="match status" value="1"/>
</dbReference>
<dbReference type="HAMAP" id="MF_01148">
    <property type="entry name" value="Lnt"/>
    <property type="match status" value="1"/>
</dbReference>
<feature type="transmembrane region" description="Helical" evidence="9">
    <location>
        <begin position="66"/>
        <end position="86"/>
    </location>
</feature>
<evidence type="ECO:0000256" key="6">
    <source>
        <dbReference type="ARBA" id="ARBA00022989"/>
    </source>
</evidence>
<dbReference type="InterPro" id="IPR036526">
    <property type="entry name" value="C-N_Hydrolase_sf"/>
</dbReference>
<evidence type="ECO:0000313" key="12">
    <source>
        <dbReference type="Proteomes" id="UP001595758"/>
    </source>
</evidence>
<evidence type="ECO:0000256" key="8">
    <source>
        <dbReference type="ARBA" id="ARBA00023315"/>
    </source>
</evidence>
<dbReference type="NCBIfam" id="TIGR00546">
    <property type="entry name" value="lnt"/>
    <property type="match status" value="1"/>
</dbReference>
<comment type="similarity">
    <text evidence="2 9">Belongs to the CN hydrolase family. Apolipoprotein N-acyltransferase subfamily.</text>
</comment>
<name>A0ABV8CB79_9GAMM</name>
<evidence type="ECO:0000256" key="4">
    <source>
        <dbReference type="ARBA" id="ARBA00022679"/>
    </source>
</evidence>
<keyword evidence="5 9" id="KW-0812">Transmembrane</keyword>
<keyword evidence="3 9" id="KW-1003">Cell membrane</keyword>
<comment type="catalytic activity">
    <reaction evidence="9">
        <text>N-terminal S-1,2-diacyl-sn-glyceryl-L-cysteinyl-[lipoprotein] + a glycerophospholipid = N-acyl-S-1,2-diacyl-sn-glyceryl-L-cysteinyl-[lipoprotein] + a 2-acyl-sn-glycero-3-phospholipid + H(+)</text>
        <dbReference type="Rhea" id="RHEA:48228"/>
        <dbReference type="Rhea" id="RHEA-COMP:14681"/>
        <dbReference type="Rhea" id="RHEA-COMP:14684"/>
        <dbReference type="ChEBI" id="CHEBI:15378"/>
        <dbReference type="ChEBI" id="CHEBI:136912"/>
        <dbReference type="ChEBI" id="CHEBI:140656"/>
        <dbReference type="ChEBI" id="CHEBI:140657"/>
        <dbReference type="ChEBI" id="CHEBI:140660"/>
        <dbReference type="EC" id="2.3.1.269"/>
    </reaction>
</comment>
<protein>
    <recommendedName>
        <fullName evidence="9">Apolipoprotein N-acyltransferase</fullName>
        <shortName evidence="9">ALP N-acyltransferase</shortName>
        <ecNumber evidence="9">2.3.1.269</ecNumber>
    </recommendedName>
</protein>
<evidence type="ECO:0000313" key="11">
    <source>
        <dbReference type="EMBL" id="MFC3907568.1"/>
    </source>
</evidence>
<dbReference type="EMBL" id="JBHSAB010000001">
    <property type="protein sequence ID" value="MFC3907568.1"/>
    <property type="molecule type" value="Genomic_DNA"/>
</dbReference>
<dbReference type="PANTHER" id="PTHR38686">
    <property type="entry name" value="APOLIPOPROTEIN N-ACYLTRANSFERASE"/>
    <property type="match status" value="1"/>
</dbReference>
<dbReference type="Pfam" id="PF00795">
    <property type="entry name" value="CN_hydrolase"/>
    <property type="match status" value="1"/>
</dbReference>
<evidence type="ECO:0000256" key="2">
    <source>
        <dbReference type="ARBA" id="ARBA00010065"/>
    </source>
</evidence>
<dbReference type="PROSITE" id="PS50263">
    <property type="entry name" value="CN_HYDROLASE"/>
    <property type="match status" value="1"/>
</dbReference>
<dbReference type="Pfam" id="PF20154">
    <property type="entry name" value="LNT_N"/>
    <property type="match status" value="1"/>
</dbReference>
<comment type="caution">
    <text evidence="11">The sequence shown here is derived from an EMBL/GenBank/DDBJ whole genome shotgun (WGS) entry which is preliminary data.</text>
</comment>
<dbReference type="InterPro" id="IPR003010">
    <property type="entry name" value="C-N_Hydrolase"/>
</dbReference>
<feature type="transmembrane region" description="Helical" evidence="9">
    <location>
        <begin position="171"/>
        <end position="192"/>
    </location>
</feature>
<evidence type="ECO:0000256" key="1">
    <source>
        <dbReference type="ARBA" id="ARBA00004651"/>
    </source>
</evidence>
<organism evidence="11 12">
    <name type="scientific">Legionella dresdenensis</name>
    <dbReference type="NCBI Taxonomy" id="450200"/>
    <lineage>
        <taxon>Bacteria</taxon>
        <taxon>Pseudomonadati</taxon>
        <taxon>Pseudomonadota</taxon>
        <taxon>Gammaproteobacteria</taxon>
        <taxon>Legionellales</taxon>
        <taxon>Legionellaceae</taxon>
        <taxon>Legionella</taxon>
    </lineage>
</organism>
<dbReference type="GO" id="GO:0016746">
    <property type="term" value="F:acyltransferase activity"/>
    <property type="evidence" value="ECO:0007669"/>
    <property type="project" value="UniProtKB-KW"/>
</dbReference>
<evidence type="ECO:0000256" key="3">
    <source>
        <dbReference type="ARBA" id="ARBA00022475"/>
    </source>
</evidence>
<feature type="domain" description="CN hydrolase" evidence="10">
    <location>
        <begin position="238"/>
        <end position="474"/>
    </location>
</feature>
<proteinExistence type="inferred from homology"/>
<dbReference type="SUPFAM" id="SSF56317">
    <property type="entry name" value="Carbon-nitrogen hydrolase"/>
    <property type="match status" value="1"/>
</dbReference>
<dbReference type="RefSeq" id="WP_382340056.1">
    <property type="nucleotide sequence ID" value="NZ_JBHSAB010000001.1"/>
</dbReference>
<evidence type="ECO:0000256" key="9">
    <source>
        <dbReference type="HAMAP-Rule" id="MF_01148"/>
    </source>
</evidence>
<feature type="transmembrane region" description="Helical" evidence="9">
    <location>
        <begin position="204"/>
        <end position="223"/>
    </location>
</feature>
<keyword evidence="12" id="KW-1185">Reference proteome</keyword>
<dbReference type="Proteomes" id="UP001595758">
    <property type="component" value="Unassembled WGS sequence"/>
</dbReference>
<evidence type="ECO:0000256" key="7">
    <source>
        <dbReference type="ARBA" id="ARBA00023136"/>
    </source>
</evidence>
<dbReference type="InterPro" id="IPR045378">
    <property type="entry name" value="LNT_N"/>
</dbReference>
<sequence length="528" mass="58758">MEQLSIADNRRYSATQSKRRGAFLECLCYGFLLPLGFAPFHFPGLAILGLALFYHRLSGRHPYSPFLSGLAFGLGFFGLGVSWLYISIHDYGHLNSIVSGLVTLLFILYLALFPALTAVLFSRLKTQSCTISSALLFSVLWTLTEFARSTFLTGFPWLLIGFGQFDSPGKFLLPIIGTFGLSLASCFAAALLSNSMADRSTKRYLALLSFLGIIMLPSLLSNIKWSEMQNKAVTIGVIQANLSMRDKWDENLFWQLLARYQDETEKLLGTDLIVMPESAIPLPPNYLTDYLASMDLQARQAGSAILIGIPQPTTLDESNYYNSMISLGKAKGAYSKQHLVPFGEYVPSLLQRLFTWLEIPDANMQPGKTSQPAIRVHKHPIASLICYELAYGNLLRAQLPEAEWIVSISDDGWFGHSLALYQQLQIAQVLSLETARYQVVSNNDGLSSLIDTQGQVVDSLPAFSSGLLKAKLYPAHGTTPWIRFGDWPVLIFCLFIAAFFLIKKLLIAKEGQQTLAAKHKRSYPYQLD</sequence>
<feature type="transmembrane region" description="Helical" evidence="9">
    <location>
        <begin position="134"/>
        <end position="159"/>
    </location>
</feature>
<feature type="transmembrane region" description="Helical" evidence="9">
    <location>
        <begin position="98"/>
        <end position="122"/>
    </location>
</feature>
<keyword evidence="6 9" id="KW-1133">Transmembrane helix</keyword>